<dbReference type="Proteomes" id="UP001303587">
    <property type="component" value="Chromosome"/>
</dbReference>
<name>A0AA96ZVE7_9EURY</name>
<dbReference type="RefSeq" id="WP_338102845.1">
    <property type="nucleotide sequence ID" value="NZ_CP131060.1"/>
</dbReference>
<gene>
    <name evidence="1" type="ORF">MsAc7_02970</name>
</gene>
<dbReference type="Gene3D" id="2.20.25.10">
    <property type="match status" value="1"/>
</dbReference>
<keyword evidence="2" id="KW-1185">Reference proteome</keyword>
<evidence type="ECO:0000313" key="2">
    <source>
        <dbReference type="Proteomes" id="UP001303587"/>
    </source>
</evidence>
<dbReference type="SUPFAM" id="SSF158997">
    <property type="entry name" value="Trm112p-like"/>
    <property type="match status" value="1"/>
</dbReference>
<sequence>MKKENLCLFVCPVCRGELTVKPEIENADKTEIISGNLYCPACLIYYPVENKIPNLLPPDMRDF</sequence>
<proteinExistence type="predicted"/>
<accession>A0AA96ZVE7</accession>
<dbReference type="GeneID" id="89229423"/>
<reference evidence="1 2" key="1">
    <citation type="submission" date="2023-07" db="EMBL/GenBank/DDBJ databases">
        <title>Closed genoem sequence of Methanosarcinaceae archaeon Ac7.</title>
        <authorList>
            <person name="Poehlein A."/>
            <person name="Protasov E."/>
            <person name="Platt K."/>
            <person name="Reeh H."/>
            <person name="Daniel R."/>
            <person name="Brune A."/>
        </authorList>
    </citation>
    <scope>NUCLEOTIDE SEQUENCE [LARGE SCALE GENOMIC DNA]</scope>
    <source>
        <strain evidence="1 2">Ac7</strain>
    </source>
</reference>
<evidence type="ECO:0008006" key="3">
    <source>
        <dbReference type="Google" id="ProtNLM"/>
    </source>
</evidence>
<evidence type="ECO:0000313" key="1">
    <source>
        <dbReference type="EMBL" id="WNY24772.1"/>
    </source>
</evidence>
<dbReference type="InterPro" id="IPR005651">
    <property type="entry name" value="Trm112-like"/>
</dbReference>
<protein>
    <recommendedName>
        <fullName evidence="3">Trm112 family protein</fullName>
    </recommendedName>
</protein>
<dbReference type="AlphaFoldDB" id="A0AA96ZVE7"/>
<dbReference type="Pfam" id="PF03966">
    <property type="entry name" value="Trm112p"/>
    <property type="match status" value="1"/>
</dbReference>
<organism evidence="1 2">
    <name type="scientific">Methanolapillus millepedarum</name>
    <dbReference type="NCBI Taxonomy" id="3028296"/>
    <lineage>
        <taxon>Archaea</taxon>
        <taxon>Methanobacteriati</taxon>
        <taxon>Methanobacteriota</taxon>
        <taxon>Stenosarchaea group</taxon>
        <taxon>Methanomicrobia</taxon>
        <taxon>Methanosarcinales</taxon>
        <taxon>Methanosarcinaceae</taxon>
        <taxon>Methanolapillus</taxon>
    </lineage>
</organism>
<dbReference type="EMBL" id="CP131060">
    <property type="protein sequence ID" value="WNY24772.1"/>
    <property type="molecule type" value="Genomic_DNA"/>
</dbReference>